<proteinExistence type="predicted"/>
<accession>A0A343TG18</accession>
<sequence length="330" mass="38442">MVHGQKPQSMLDLSLACGRYEWTRGLWDGNVSPEGIDLSILEYHNPERFVRMANNLEFDACELSMGTYLATRFRPEQYPFTAIPVFPHRRFRHSYIYRRIDADIDTPQDLEGKRVGVVNWQTTTGIWQRGILREQYGLDTRSVDWHRVGSEIVPIEIPNEYSVTDLDPGGGTVPYMEELLRSGDLDAVLHPVPLQVPEAERLFEEPIAEEQAYFEETGIFPIMHAIVLKDELLAEHPWIVQKLYDAFENAKQECLRRLERPQWVPLLWADIHAERQRELLEDPWEYGLTETNRNVLNTLVEYAHRQGIADRRYDLEELFATESLEIGTFG</sequence>
<dbReference type="EMBL" id="CP025066">
    <property type="protein sequence ID" value="AUX08040.1"/>
    <property type="molecule type" value="Genomic_DNA"/>
</dbReference>
<dbReference type="InterPro" id="IPR015168">
    <property type="entry name" value="SsuA/THI5"/>
</dbReference>
<keyword evidence="2" id="KW-0456">Lyase</keyword>
<protein>
    <submittedName>
        <fullName evidence="2">4,5-dihydroxyphthalate decarboxylase</fullName>
        <ecNumber evidence="2">4.1.1.55</ecNumber>
    </submittedName>
</protein>
<dbReference type="Pfam" id="PF09084">
    <property type="entry name" value="NMT1"/>
    <property type="match status" value="1"/>
</dbReference>
<dbReference type="KEGG" id="hdf:AArcSl_0387"/>
<reference evidence="3" key="1">
    <citation type="submission" date="2017-11" db="EMBL/GenBank/DDBJ databases">
        <title>Phenotypic and genomic properties of facultatively anaerobic sulfur-reducing natronoarchaea from hypersaline soda lakes.</title>
        <authorList>
            <person name="Sorokin D.Y."/>
            <person name="Kublanov I.V."/>
            <person name="Roman P."/>
            <person name="Sinninghe Damste J.S."/>
            <person name="Golyshin P.N."/>
            <person name="Rojo D."/>
            <person name="Ciordia S."/>
            <person name="Mena M.D.C."/>
            <person name="Ferrer M."/>
            <person name="Messina E."/>
            <person name="Smedile F."/>
            <person name="La Spada G."/>
            <person name="La Cono V."/>
            <person name="Yakimov M.M."/>
        </authorList>
    </citation>
    <scope>NUCLEOTIDE SEQUENCE [LARGE SCALE GENOMIC DNA]</scope>
    <source>
        <strain evidence="3">AArc-Sl</strain>
    </source>
</reference>
<dbReference type="EC" id="4.1.1.55" evidence="2"/>
<dbReference type="Gene3D" id="3.40.190.10">
    <property type="entry name" value="Periplasmic binding protein-like II"/>
    <property type="match status" value="1"/>
</dbReference>
<feature type="domain" description="SsuA/THI5-like" evidence="1">
    <location>
        <begin position="34"/>
        <end position="148"/>
    </location>
</feature>
<dbReference type="SUPFAM" id="SSF53850">
    <property type="entry name" value="Periplasmic binding protein-like II"/>
    <property type="match status" value="1"/>
</dbReference>
<organism evidence="2 3">
    <name type="scientific">Halalkaliarchaeum desulfuricum</name>
    <dbReference type="NCBI Taxonomy" id="2055893"/>
    <lineage>
        <taxon>Archaea</taxon>
        <taxon>Methanobacteriati</taxon>
        <taxon>Methanobacteriota</taxon>
        <taxon>Stenosarchaea group</taxon>
        <taxon>Halobacteria</taxon>
        <taxon>Halobacteriales</taxon>
        <taxon>Haloferacaceae</taxon>
        <taxon>Halalkaliarchaeum</taxon>
    </lineage>
</organism>
<evidence type="ECO:0000259" key="1">
    <source>
        <dbReference type="Pfam" id="PF09084"/>
    </source>
</evidence>
<name>A0A343TG18_9EURY</name>
<gene>
    <name evidence="2" type="ORF">AArcSl_0387</name>
</gene>
<evidence type="ECO:0000313" key="3">
    <source>
        <dbReference type="Proteomes" id="UP000263012"/>
    </source>
</evidence>
<keyword evidence="3" id="KW-1185">Reference proteome</keyword>
<evidence type="ECO:0000313" key="2">
    <source>
        <dbReference type="EMBL" id="AUX08040.1"/>
    </source>
</evidence>
<dbReference type="Proteomes" id="UP000263012">
    <property type="component" value="Chromosome"/>
</dbReference>
<dbReference type="AlphaFoldDB" id="A0A343TG18"/>
<dbReference type="GO" id="GO:0018796">
    <property type="term" value="F:4,5-dihydroxyphthalate decarboxylase activity"/>
    <property type="evidence" value="ECO:0007669"/>
    <property type="project" value="UniProtKB-EC"/>
</dbReference>